<dbReference type="Proteomes" id="UP000005824">
    <property type="component" value="Unassembled WGS sequence"/>
</dbReference>
<gene>
    <name evidence="10" type="ORF">CfE428DRAFT_5923</name>
</gene>
<dbReference type="STRING" id="497964.CfE428DRAFT_5923"/>
<dbReference type="InParanoid" id="B4DAI2"/>
<keyword evidence="3 8" id="KW-0812">Transmembrane</keyword>
<feature type="domain" description="Potassium channel" evidence="9">
    <location>
        <begin position="32"/>
        <end position="103"/>
    </location>
</feature>
<dbReference type="PANTHER" id="PTHR11003:SF291">
    <property type="entry name" value="IP11374P"/>
    <property type="match status" value="1"/>
</dbReference>
<comment type="caution">
    <text evidence="10">The sequence shown here is derived from an EMBL/GenBank/DDBJ whole genome shotgun (WGS) entry which is preliminary data.</text>
</comment>
<dbReference type="RefSeq" id="WP_006983243.1">
    <property type="nucleotide sequence ID" value="NZ_ABVL01000031.1"/>
</dbReference>
<feature type="transmembrane region" description="Helical" evidence="8">
    <location>
        <begin position="53"/>
        <end position="69"/>
    </location>
</feature>
<keyword evidence="6 8" id="KW-0472">Membrane</keyword>
<evidence type="ECO:0000313" key="10">
    <source>
        <dbReference type="EMBL" id="EDY16500.1"/>
    </source>
</evidence>
<dbReference type="eggNOG" id="ENOG5033K45">
    <property type="taxonomic scope" value="Bacteria"/>
</dbReference>
<organism evidence="10 11">
    <name type="scientific">Chthoniobacter flavus Ellin428</name>
    <dbReference type="NCBI Taxonomy" id="497964"/>
    <lineage>
        <taxon>Bacteria</taxon>
        <taxon>Pseudomonadati</taxon>
        <taxon>Verrucomicrobiota</taxon>
        <taxon>Spartobacteria</taxon>
        <taxon>Chthoniobacterales</taxon>
        <taxon>Chthoniobacteraceae</taxon>
        <taxon>Chthoniobacter</taxon>
    </lineage>
</organism>
<evidence type="ECO:0000256" key="2">
    <source>
        <dbReference type="ARBA" id="ARBA00022448"/>
    </source>
</evidence>
<evidence type="ECO:0000256" key="7">
    <source>
        <dbReference type="ARBA" id="ARBA00023303"/>
    </source>
</evidence>
<sequence>MKLSAFNRVRLRFAIEFWRSLRIVWPVLSGIILLMIGFGFCASRFERWPFGDGLYFALITGFTVGYGDFVPHHPLARACAVCIAFLGIVMTAIIAAAAVKALSRAQEEQASRPDSHSPRS</sequence>
<dbReference type="GO" id="GO:0005886">
    <property type="term" value="C:plasma membrane"/>
    <property type="evidence" value="ECO:0007669"/>
    <property type="project" value="TreeGrafter"/>
</dbReference>
<feature type="transmembrane region" description="Helical" evidence="8">
    <location>
        <begin position="23"/>
        <end position="41"/>
    </location>
</feature>
<keyword evidence="7" id="KW-0407">Ion channel</keyword>
<proteinExistence type="predicted"/>
<dbReference type="InterPro" id="IPR003280">
    <property type="entry name" value="2pore_dom_K_chnl"/>
</dbReference>
<reference evidence="10 11" key="1">
    <citation type="journal article" date="2011" name="J. Bacteriol.">
        <title>Genome sequence of Chthoniobacter flavus Ellin428, an aerobic heterotrophic soil bacterium.</title>
        <authorList>
            <person name="Kant R."/>
            <person name="van Passel M.W."/>
            <person name="Palva A."/>
            <person name="Lucas S."/>
            <person name="Lapidus A."/>
            <person name="Glavina Del Rio T."/>
            <person name="Dalin E."/>
            <person name="Tice H."/>
            <person name="Bruce D."/>
            <person name="Goodwin L."/>
            <person name="Pitluck S."/>
            <person name="Larimer F.W."/>
            <person name="Land M.L."/>
            <person name="Hauser L."/>
            <person name="Sangwan P."/>
            <person name="de Vos W.M."/>
            <person name="Janssen P.H."/>
            <person name="Smidt H."/>
        </authorList>
    </citation>
    <scope>NUCLEOTIDE SEQUENCE [LARGE SCALE GENOMIC DNA]</scope>
    <source>
        <strain evidence="10 11">Ellin428</strain>
    </source>
</reference>
<dbReference type="Gene3D" id="1.10.287.70">
    <property type="match status" value="1"/>
</dbReference>
<keyword evidence="5" id="KW-0406">Ion transport</keyword>
<comment type="subcellular location">
    <subcellularLocation>
        <location evidence="1">Membrane</location>
        <topology evidence="1">Multi-pass membrane protein</topology>
    </subcellularLocation>
</comment>
<accession>B4DAI2</accession>
<dbReference type="GO" id="GO:0015271">
    <property type="term" value="F:outward rectifier potassium channel activity"/>
    <property type="evidence" value="ECO:0007669"/>
    <property type="project" value="TreeGrafter"/>
</dbReference>
<evidence type="ECO:0000256" key="5">
    <source>
        <dbReference type="ARBA" id="ARBA00023065"/>
    </source>
</evidence>
<evidence type="ECO:0000313" key="11">
    <source>
        <dbReference type="Proteomes" id="UP000005824"/>
    </source>
</evidence>
<dbReference type="SUPFAM" id="SSF81324">
    <property type="entry name" value="Voltage-gated potassium channels"/>
    <property type="match status" value="1"/>
</dbReference>
<evidence type="ECO:0000256" key="8">
    <source>
        <dbReference type="SAM" id="Phobius"/>
    </source>
</evidence>
<dbReference type="Pfam" id="PF07885">
    <property type="entry name" value="Ion_trans_2"/>
    <property type="match status" value="1"/>
</dbReference>
<keyword evidence="2" id="KW-0813">Transport</keyword>
<protein>
    <submittedName>
        <fullName evidence="10">Ion transport 2 domain protein</fullName>
    </submittedName>
</protein>
<dbReference type="GO" id="GO:0022841">
    <property type="term" value="F:potassium ion leak channel activity"/>
    <property type="evidence" value="ECO:0007669"/>
    <property type="project" value="TreeGrafter"/>
</dbReference>
<evidence type="ECO:0000256" key="1">
    <source>
        <dbReference type="ARBA" id="ARBA00004141"/>
    </source>
</evidence>
<evidence type="ECO:0000256" key="6">
    <source>
        <dbReference type="ARBA" id="ARBA00023136"/>
    </source>
</evidence>
<keyword evidence="4 8" id="KW-1133">Transmembrane helix</keyword>
<evidence type="ECO:0000259" key="9">
    <source>
        <dbReference type="Pfam" id="PF07885"/>
    </source>
</evidence>
<evidence type="ECO:0000256" key="3">
    <source>
        <dbReference type="ARBA" id="ARBA00022692"/>
    </source>
</evidence>
<feature type="transmembrane region" description="Helical" evidence="8">
    <location>
        <begin position="75"/>
        <end position="99"/>
    </location>
</feature>
<dbReference type="GO" id="GO:0030322">
    <property type="term" value="P:stabilization of membrane potential"/>
    <property type="evidence" value="ECO:0007669"/>
    <property type="project" value="TreeGrafter"/>
</dbReference>
<keyword evidence="11" id="KW-1185">Reference proteome</keyword>
<dbReference type="EMBL" id="ABVL01000031">
    <property type="protein sequence ID" value="EDY16500.1"/>
    <property type="molecule type" value="Genomic_DNA"/>
</dbReference>
<evidence type="ECO:0000256" key="4">
    <source>
        <dbReference type="ARBA" id="ARBA00022989"/>
    </source>
</evidence>
<dbReference type="PANTHER" id="PTHR11003">
    <property type="entry name" value="POTASSIUM CHANNEL, SUBFAMILY K"/>
    <property type="match status" value="1"/>
</dbReference>
<dbReference type="AlphaFoldDB" id="B4DAI2"/>
<name>B4DAI2_9BACT</name>
<dbReference type="InterPro" id="IPR013099">
    <property type="entry name" value="K_chnl_dom"/>
</dbReference>